<dbReference type="InterPro" id="IPR050980">
    <property type="entry name" value="2C_sensor_his_kinase"/>
</dbReference>
<dbReference type="PANTHER" id="PTHR44936">
    <property type="entry name" value="SENSOR PROTEIN CREC"/>
    <property type="match status" value="1"/>
</dbReference>
<dbReference type="InterPro" id="IPR003594">
    <property type="entry name" value="HATPase_dom"/>
</dbReference>
<dbReference type="PROSITE" id="PS50109">
    <property type="entry name" value="HIS_KIN"/>
    <property type="match status" value="1"/>
</dbReference>
<evidence type="ECO:0000259" key="9">
    <source>
        <dbReference type="PROSITE" id="PS50109"/>
    </source>
</evidence>
<feature type="compositionally biased region" description="Polar residues" evidence="7">
    <location>
        <begin position="776"/>
        <end position="794"/>
    </location>
</feature>
<feature type="region of interest" description="Disordered" evidence="7">
    <location>
        <begin position="719"/>
        <end position="794"/>
    </location>
</feature>
<evidence type="ECO:0000256" key="4">
    <source>
        <dbReference type="ARBA" id="ARBA00022679"/>
    </source>
</evidence>
<keyword evidence="4" id="KW-0808">Transferase</keyword>
<dbReference type="SMART" id="SM00387">
    <property type="entry name" value="HATPase_c"/>
    <property type="match status" value="1"/>
</dbReference>
<name>D3Q8E5_STANL</name>
<dbReference type="HOGENOM" id="CLU_002554_3_1_11"/>
<gene>
    <name evidence="10" type="ordered locus">Snas_2844</name>
</gene>
<dbReference type="Proteomes" id="UP000000844">
    <property type="component" value="Chromosome"/>
</dbReference>
<reference evidence="10 11" key="1">
    <citation type="journal article" date="2009" name="Stand. Genomic Sci.">
        <title>Complete genome sequence of Stackebrandtia nassauensis type strain (LLR-40K-21).</title>
        <authorList>
            <person name="Munk C."/>
            <person name="Lapidus A."/>
            <person name="Copeland A."/>
            <person name="Jando M."/>
            <person name="Mayilraj S."/>
            <person name="Glavina Del Rio T."/>
            <person name="Nolan M."/>
            <person name="Chen F."/>
            <person name="Lucas S."/>
            <person name="Tice H."/>
            <person name="Cheng J.F."/>
            <person name="Han C."/>
            <person name="Detter J.C."/>
            <person name="Bruce D."/>
            <person name="Goodwin L."/>
            <person name="Chain P."/>
            <person name="Pitluck S."/>
            <person name="Goker M."/>
            <person name="Ovchinikova G."/>
            <person name="Pati A."/>
            <person name="Ivanova N."/>
            <person name="Mavromatis K."/>
            <person name="Chen A."/>
            <person name="Palaniappan K."/>
            <person name="Land M."/>
            <person name="Hauser L."/>
            <person name="Chang Y.J."/>
            <person name="Jeffries C.D."/>
            <person name="Bristow J."/>
            <person name="Eisen J.A."/>
            <person name="Markowitz V."/>
            <person name="Hugenholtz P."/>
            <person name="Kyrpides N.C."/>
            <person name="Klenk H.P."/>
        </authorList>
    </citation>
    <scope>NUCLEOTIDE SEQUENCE [LARGE SCALE GENOMIC DNA]</scope>
    <source>
        <strain evidence="11">DSM 44728 / CIP 108903 / NRRL B-16338 / NBRC 102104 / LLR-40K-21</strain>
    </source>
</reference>
<evidence type="ECO:0000256" key="7">
    <source>
        <dbReference type="SAM" id="MobiDB-lite"/>
    </source>
</evidence>
<evidence type="ECO:0000256" key="8">
    <source>
        <dbReference type="SAM" id="SignalP"/>
    </source>
</evidence>
<dbReference type="InterPro" id="IPR013587">
    <property type="entry name" value="Nitrate/nitrite_sensing"/>
</dbReference>
<keyword evidence="5 10" id="KW-0418">Kinase</keyword>
<dbReference type="Gene3D" id="3.30.565.10">
    <property type="entry name" value="Histidine kinase-like ATPase, C-terminal domain"/>
    <property type="match status" value="1"/>
</dbReference>
<feature type="chain" id="PRO_5039308194" description="histidine kinase" evidence="8">
    <location>
        <begin position="30"/>
        <end position="794"/>
    </location>
</feature>
<dbReference type="OrthoDB" id="3845898at2"/>
<keyword evidence="3" id="KW-0597">Phosphoprotein</keyword>
<organism evidence="10 11">
    <name type="scientific">Stackebrandtia nassauensis (strain DSM 44728 / CIP 108903 / NRRL B-16338 / NBRC 102104 / LLR-40K-21)</name>
    <dbReference type="NCBI Taxonomy" id="446470"/>
    <lineage>
        <taxon>Bacteria</taxon>
        <taxon>Bacillati</taxon>
        <taxon>Actinomycetota</taxon>
        <taxon>Actinomycetes</taxon>
        <taxon>Glycomycetales</taxon>
        <taxon>Glycomycetaceae</taxon>
        <taxon>Stackebrandtia</taxon>
    </lineage>
</organism>
<evidence type="ECO:0000313" key="11">
    <source>
        <dbReference type="Proteomes" id="UP000000844"/>
    </source>
</evidence>
<dbReference type="AlphaFoldDB" id="D3Q8E5"/>
<keyword evidence="11" id="KW-1185">Reference proteome</keyword>
<feature type="region of interest" description="Disordered" evidence="7">
    <location>
        <begin position="634"/>
        <end position="677"/>
    </location>
</feature>
<evidence type="ECO:0000256" key="3">
    <source>
        <dbReference type="ARBA" id="ARBA00022553"/>
    </source>
</evidence>
<sequence>MAVGVRITKKIGLLVAVPLVAAISFAALAASITGGQALQADYLRGLVDTSGAAGKLAGDLSAERASAVSTLTSDSSKASQSFAKNIRESDESVEEYKKLRAELDPEAESTEKLLTRIDTQLERLDSVRESVGTKRQTASSVAFVYRIVIADLLAYRDSVTQVGEAPAEVADELRAGSTLSRAIEFVGLQEVAVLRAGPGKTLTPSDAEEIAATRLGFDDAMLTFDRLTTTEWQTLVERAQIDEQGVAATKLERDIARIHHGEKLDVDPGKWTDLMDSRASALLKVEEEIDQDNSEAVTALRDAQVWVTIIETVAVTLAVIAAIILALWLGRPVVRGLRKLRDAAHLVASKELPDAVARLDDHEILGELTPEQFADAMDPPVKVSGKDELAEVGSAFNEVHREAVRVAAQQALLRLHIGSIFVNLARRGHALTGRLTAEIDNAESRELDPERLERLFTLDHLVTLLGRSNDSLLVLGGTSPAKVRMADEPLGDVLTASQSQIEQYTRIRMASIDTGLAVRAAIVDDVVKLLAELMDNATRYSQPEVVVDARALADRLIIQISDSGIGMEPAKMDSINARLATKPPLDLEAVRSMGLTVVGHIASRLGISVQLRVGHPRGTIAEVTMPAALLTADTRDSTEVAEATRRPAERRPEQTSRPVPRLFRDANTMPSRNTPVADDSALVPVVHFDKAHLMESTREHPVVPKPRNPFDDGWRAAEEASKPMSPPAEGQLPRRTPGNRLVPGGEVPDTIEGVTAQDHRDPAAISATYAAYARGRSNSGVSPLNTPSGSRSAS</sequence>
<feature type="signal peptide" evidence="8">
    <location>
        <begin position="1"/>
        <end position="29"/>
    </location>
</feature>
<dbReference type="PANTHER" id="PTHR44936:SF9">
    <property type="entry name" value="SENSOR PROTEIN CREC"/>
    <property type="match status" value="1"/>
</dbReference>
<dbReference type="EMBL" id="CP001778">
    <property type="protein sequence ID" value="ADD42519.1"/>
    <property type="molecule type" value="Genomic_DNA"/>
</dbReference>
<evidence type="ECO:0000256" key="1">
    <source>
        <dbReference type="ARBA" id="ARBA00000085"/>
    </source>
</evidence>
<accession>D3Q8E5</accession>
<evidence type="ECO:0000256" key="5">
    <source>
        <dbReference type="ARBA" id="ARBA00022777"/>
    </source>
</evidence>
<feature type="compositionally biased region" description="Basic and acidic residues" evidence="7">
    <location>
        <begin position="634"/>
        <end position="654"/>
    </location>
</feature>
<dbReference type="EC" id="2.7.13.3" evidence="2"/>
<feature type="domain" description="Histidine kinase" evidence="9">
    <location>
        <begin position="526"/>
        <end position="629"/>
    </location>
</feature>
<dbReference type="eggNOG" id="COG0642">
    <property type="taxonomic scope" value="Bacteria"/>
</dbReference>
<dbReference type="InterPro" id="IPR005467">
    <property type="entry name" value="His_kinase_dom"/>
</dbReference>
<keyword evidence="8" id="KW-0732">Signal</keyword>
<dbReference type="Pfam" id="PF02518">
    <property type="entry name" value="HATPase_c"/>
    <property type="match status" value="1"/>
</dbReference>
<proteinExistence type="predicted"/>
<dbReference type="KEGG" id="sna:Snas_2844"/>
<dbReference type="GO" id="GO:0004673">
    <property type="term" value="F:protein histidine kinase activity"/>
    <property type="evidence" value="ECO:0007669"/>
    <property type="project" value="UniProtKB-EC"/>
</dbReference>
<dbReference type="STRING" id="446470.Snas_2844"/>
<dbReference type="GO" id="GO:0000160">
    <property type="term" value="P:phosphorelay signal transduction system"/>
    <property type="evidence" value="ECO:0007669"/>
    <property type="project" value="UniProtKB-KW"/>
</dbReference>
<keyword evidence="6" id="KW-0902">Two-component regulatory system</keyword>
<dbReference type="InterPro" id="IPR036890">
    <property type="entry name" value="HATPase_C_sf"/>
</dbReference>
<evidence type="ECO:0000256" key="6">
    <source>
        <dbReference type="ARBA" id="ARBA00023012"/>
    </source>
</evidence>
<comment type="catalytic activity">
    <reaction evidence="1">
        <text>ATP + protein L-histidine = ADP + protein N-phospho-L-histidine.</text>
        <dbReference type="EC" id="2.7.13.3"/>
    </reaction>
</comment>
<evidence type="ECO:0000256" key="2">
    <source>
        <dbReference type="ARBA" id="ARBA00012438"/>
    </source>
</evidence>
<protein>
    <recommendedName>
        <fullName evidence="2">histidine kinase</fullName>
        <ecNumber evidence="2">2.7.13.3</ecNumber>
    </recommendedName>
</protein>
<dbReference type="SUPFAM" id="SSF55874">
    <property type="entry name" value="ATPase domain of HSP90 chaperone/DNA topoisomerase II/histidine kinase"/>
    <property type="match status" value="1"/>
</dbReference>
<dbReference type="Pfam" id="PF08376">
    <property type="entry name" value="NIT"/>
    <property type="match status" value="1"/>
</dbReference>
<feature type="compositionally biased region" description="Low complexity" evidence="7">
    <location>
        <begin position="763"/>
        <end position="773"/>
    </location>
</feature>
<dbReference type="Gene3D" id="6.10.340.10">
    <property type="match status" value="1"/>
</dbReference>
<evidence type="ECO:0000313" key="10">
    <source>
        <dbReference type="EMBL" id="ADD42519.1"/>
    </source>
</evidence>